<dbReference type="SUPFAM" id="SSF48403">
    <property type="entry name" value="Ankyrin repeat"/>
    <property type="match status" value="1"/>
</dbReference>
<evidence type="ECO:0000256" key="1">
    <source>
        <dbReference type="ARBA" id="ARBA00022737"/>
    </source>
</evidence>
<dbReference type="Gene3D" id="1.25.40.20">
    <property type="entry name" value="Ankyrin repeat-containing domain"/>
    <property type="match status" value="2"/>
</dbReference>
<organism evidence="7 8">
    <name type="scientific">Zalerion maritima</name>
    <dbReference type="NCBI Taxonomy" id="339359"/>
    <lineage>
        <taxon>Eukaryota</taxon>
        <taxon>Fungi</taxon>
        <taxon>Dikarya</taxon>
        <taxon>Ascomycota</taxon>
        <taxon>Pezizomycotina</taxon>
        <taxon>Sordariomycetes</taxon>
        <taxon>Lulworthiomycetidae</taxon>
        <taxon>Lulworthiales</taxon>
        <taxon>Lulworthiaceae</taxon>
        <taxon>Zalerion</taxon>
    </lineage>
</organism>
<evidence type="ECO:0000256" key="4">
    <source>
        <dbReference type="PROSITE-ProRule" id="PRU00023"/>
    </source>
</evidence>
<dbReference type="PROSITE" id="PS50048">
    <property type="entry name" value="ZN2_CY6_FUNGAL_2"/>
    <property type="match status" value="1"/>
</dbReference>
<dbReference type="SUPFAM" id="SSF57701">
    <property type="entry name" value="Zn2/Cys6 DNA-binding domain"/>
    <property type="match status" value="1"/>
</dbReference>
<evidence type="ECO:0000256" key="3">
    <source>
        <dbReference type="ARBA" id="ARBA00023242"/>
    </source>
</evidence>
<dbReference type="InterPro" id="IPR050776">
    <property type="entry name" value="Ank_Repeat/CDKN_Inhibitor"/>
</dbReference>
<keyword evidence="2 4" id="KW-0040">ANK repeat</keyword>
<accession>A0AAD5RKW5</accession>
<keyword evidence="3" id="KW-0539">Nucleus</keyword>
<dbReference type="InterPro" id="IPR036770">
    <property type="entry name" value="Ankyrin_rpt-contain_sf"/>
</dbReference>
<keyword evidence="8" id="KW-1185">Reference proteome</keyword>
<dbReference type="PANTHER" id="PTHR24201">
    <property type="entry name" value="ANK_REP_REGION DOMAIN-CONTAINING PROTEIN"/>
    <property type="match status" value="1"/>
</dbReference>
<feature type="region of interest" description="Disordered" evidence="5">
    <location>
        <begin position="58"/>
        <end position="98"/>
    </location>
</feature>
<evidence type="ECO:0000259" key="6">
    <source>
        <dbReference type="PROSITE" id="PS50048"/>
    </source>
</evidence>
<sequence length="684" mass="75896">MIPAPGGVAKRKREPRGPLAMEKCHYCRKAKRKCQPQMRQWPAEKCERCIEKGLTCSAPERAAREPKNPRSAAQSSPEPESNNVAAATQDDSNQDEEASQLLTSIKILHILKFMAQELDKELSNHLNLFGDKTSISFDLFLYRSYGLKLPWLVARWESALEPKLKEFLKRPSIDSRKAKGLQKSSLLDAWYMVNTESKARTPFFEHWLQGAKDCGISGESGIISCLHALLVLHEGGYRGCLSSLSGLPRNVSITDLIGKFGHAAVPYWEKYRLGLHHIQEFYDEATTLPDEPISTPGRPMLLPDILLRGLCHFPTGIRGHNTQKELFKDTRDVFGRTPLHVAAQANCHEQIRELCTGGVINNETFLKSTALHYAAAQGHVEACTALLDLGADFDAKDFSRRIPIYYAARNGHGATLAILSQHLTRPSWLSGDDDEQDRACPLRAAIEGGQTSIVLSILDGCLGPLSNFKKEGLVGWVARRGSVEVVRLLTKQTLEGAQWLNVNSRDARGWAPLHIAVWYRGASIAETLLEDASIDVNVRIEGLKWTPLIMAALDGKVECLSLLLRHADVQVNSATWAGDSPLTLAARHGKVECLSLLLQHVGIQVNLANRHGDTPLLSAVKASNLESVQVLCEREDINIYARDTGGKTPLESAEENMSLWTSHPVRRAEYAKIVGYLRQRGTQW</sequence>
<dbReference type="Pfam" id="PF00023">
    <property type="entry name" value="Ank"/>
    <property type="match status" value="1"/>
</dbReference>
<dbReference type="InterPro" id="IPR036864">
    <property type="entry name" value="Zn2-C6_fun-type_DNA-bd_sf"/>
</dbReference>
<dbReference type="GO" id="GO:0000981">
    <property type="term" value="F:DNA-binding transcription factor activity, RNA polymerase II-specific"/>
    <property type="evidence" value="ECO:0007669"/>
    <property type="project" value="InterPro"/>
</dbReference>
<dbReference type="InterPro" id="IPR001138">
    <property type="entry name" value="Zn2Cys6_DnaBD"/>
</dbReference>
<dbReference type="EMBL" id="JAKWBI020000296">
    <property type="protein sequence ID" value="KAJ2897080.1"/>
    <property type="molecule type" value="Genomic_DNA"/>
</dbReference>
<evidence type="ECO:0000313" key="8">
    <source>
        <dbReference type="Proteomes" id="UP001201980"/>
    </source>
</evidence>
<dbReference type="InterPro" id="IPR002110">
    <property type="entry name" value="Ankyrin_rpt"/>
</dbReference>
<dbReference type="PROSITE" id="PS50088">
    <property type="entry name" value="ANK_REPEAT"/>
    <property type="match status" value="2"/>
</dbReference>
<gene>
    <name evidence="7" type="ORF">MKZ38_004990</name>
</gene>
<dbReference type="CDD" id="cd00067">
    <property type="entry name" value="GAL4"/>
    <property type="match status" value="1"/>
</dbReference>
<name>A0AAD5RKW5_9PEZI</name>
<dbReference type="PROSITE" id="PS50297">
    <property type="entry name" value="ANK_REP_REGION"/>
    <property type="match status" value="1"/>
</dbReference>
<evidence type="ECO:0000256" key="5">
    <source>
        <dbReference type="SAM" id="MobiDB-lite"/>
    </source>
</evidence>
<dbReference type="Proteomes" id="UP001201980">
    <property type="component" value="Unassembled WGS sequence"/>
</dbReference>
<dbReference type="Pfam" id="PF12796">
    <property type="entry name" value="Ank_2"/>
    <property type="match status" value="3"/>
</dbReference>
<dbReference type="SMART" id="SM00248">
    <property type="entry name" value="ANK"/>
    <property type="match status" value="7"/>
</dbReference>
<dbReference type="Gene3D" id="4.10.240.10">
    <property type="entry name" value="Zn(2)-C6 fungal-type DNA-binding domain"/>
    <property type="match status" value="1"/>
</dbReference>
<proteinExistence type="predicted"/>
<feature type="compositionally biased region" description="Polar residues" evidence="5">
    <location>
        <begin position="71"/>
        <end position="91"/>
    </location>
</feature>
<reference evidence="7" key="1">
    <citation type="submission" date="2022-07" db="EMBL/GenBank/DDBJ databases">
        <title>Draft genome sequence of Zalerion maritima ATCC 34329, a (micro)plastics degrading marine fungus.</title>
        <authorList>
            <person name="Paco A."/>
            <person name="Goncalves M.F.M."/>
            <person name="Rocha-Santos T.A.P."/>
            <person name="Alves A."/>
        </authorList>
    </citation>
    <scope>NUCLEOTIDE SEQUENCE</scope>
    <source>
        <strain evidence="7">ATCC 34329</strain>
    </source>
</reference>
<protein>
    <submittedName>
        <fullName evidence="7">Ankyrin repeat domain-containing protein 50</fullName>
    </submittedName>
</protein>
<evidence type="ECO:0000256" key="2">
    <source>
        <dbReference type="ARBA" id="ARBA00023043"/>
    </source>
</evidence>
<feature type="domain" description="Zn(2)-C6 fungal-type" evidence="6">
    <location>
        <begin position="23"/>
        <end position="58"/>
    </location>
</feature>
<feature type="repeat" description="ANK" evidence="4">
    <location>
        <begin position="577"/>
        <end position="610"/>
    </location>
</feature>
<dbReference type="AlphaFoldDB" id="A0AAD5RKW5"/>
<feature type="repeat" description="ANK" evidence="4">
    <location>
        <begin position="366"/>
        <end position="398"/>
    </location>
</feature>
<keyword evidence="1" id="KW-0677">Repeat</keyword>
<dbReference type="GO" id="GO:0008270">
    <property type="term" value="F:zinc ion binding"/>
    <property type="evidence" value="ECO:0007669"/>
    <property type="project" value="InterPro"/>
</dbReference>
<comment type="caution">
    <text evidence="7">The sequence shown here is derived from an EMBL/GenBank/DDBJ whole genome shotgun (WGS) entry which is preliminary data.</text>
</comment>
<evidence type="ECO:0000313" key="7">
    <source>
        <dbReference type="EMBL" id="KAJ2897080.1"/>
    </source>
</evidence>